<comment type="caution">
    <text evidence="1">The sequence shown here is derived from an EMBL/GenBank/DDBJ whole genome shotgun (WGS) entry which is preliminary data.</text>
</comment>
<dbReference type="Proteomes" id="UP000635565">
    <property type="component" value="Unassembled WGS sequence"/>
</dbReference>
<dbReference type="Gene3D" id="1.10.10.10">
    <property type="entry name" value="Winged helix-like DNA-binding domain superfamily/Winged helix DNA-binding domain"/>
    <property type="match status" value="1"/>
</dbReference>
<proteinExistence type="predicted"/>
<gene>
    <name evidence="1" type="ORF">KSZ_72640</name>
</gene>
<sequence length="658" mass="73069">MNQKSSFKDVENVSYELPQPALRWHERYDRPVQPAEKLRFLNVVEMFYHSTRITEWGMAFVRWIVFVGEHIRPVAYYKLAEVAAHFHLSERQTLRNLQALKKSGLLHITTYFDKNGRRSKYRCYDCTPFLNCIAELVRKHVQAGQQQVSCLVSDMASTVAPESCMTLCPPDNDHIAGASSSDTSVPTAVISGVMPESHMTACSSDDENIAEDWDTSVSNGAALIDAPESCMTLCPSAYECAAGGCSSSWDTSVPHSTAIDETDVSAPTSATDDAGNEPGMSWMSIFCLLPASNSSTSFSNYNNIINISTSNSKQTNAQEADGGFLIPASFFTTSIDDGKICEPQHCERMEYMVHHEFCPATASEQVATESQQAECDGLLEQCAAQAGEQRCTSEQAAISEPACKAATGASKHACGSRAAARQRISALLAESRAASDAELGAHAKITIHRIARAFHDMAAYSSHVQATTLYRHLLRINQVDDKYTLPDLDLFFTEMMQETYERLRHVEFRRTDSQRRPNGMPLFFTDLREQVVQLVEHIQRRRAQDAAVPSAMPESAQQDHALPAWRPQQPLTSVDELLSVSDSHRLSQYVETIPLDDPEELVAQARRLDVVLSDEEASQILSGTASEQLHEQVIQAVRMGFYYEIKDNCVVQAGYYGR</sequence>
<keyword evidence="2" id="KW-1185">Reference proteome</keyword>
<dbReference type="EMBL" id="BNJJ01000033">
    <property type="protein sequence ID" value="GHO89258.1"/>
    <property type="molecule type" value="Genomic_DNA"/>
</dbReference>
<reference evidence="1 2" key="1">
    <citation type="journal article" date="2021" name="Int. J. Syst. Evol. Microbiol.">
        <title>Reticulibacter mediterranei gen. nov., sp. nov., within the new family Reticulibacteraceae fam. nov., and Ktedonospora formicarum gen. nov., sp. nov., Ktedonobacter robiniae sp. nov., Dictyobacter formicarum sp. nov. and Dictyobacter arantiisoli sp. nov., belonging to the class Ktedonobacteria.</title>
        <authorList>
            <person name="Yabe S."/>
            <person name="Zheng Y."/>
            <person name="Wang C.M."/>
            <person name="Sakai Y."/>
            <person name="Abe K."/>
            <person name="Yokota A."/>
            <person name="Donadio S."/>
            <person name="Cavaletti L."/>
            <person name="Monciardini P."/>
        </authorList>
    </citation>
    <scope>NUCLEOTIDE SEQUENCE [LARGE SCALE GENOMIC DNA]</scope>
    <source>
        <strain evidence="1 2">SOSP1-9</strain>
    </source>
</reference>
<evidence type="ECO:0000313" key="1">
    <source>
        <dbReference type="EMBL" id="GHO89258.1"/>
    </source>
</evidence>
<accession>A0ABQ3VUM2</accession>
<dbReference type="InterPro" id="IPR036388">
    <property type="entry name" value="WH-like_DNA-bd_sf"/>
</dbReference>
<evidence type="ECO:0000313" key="2">
    <source>
        <dbReference type="Proteomes" id="UP000635565"/>
    </source>
</evidence>
<protein>
    <submittedName>
        <fullName evidence="1">Uncharacterized protein</fullName>
    </submittedName>
</protein>
<name>A0ABQ3VUM2_9CHLR</name>
<organism evidence="1 2">
    <name type="scientific">Dictyobacter formicarum</name>
    <dbReference type="NCBI Taxonomy" id="2778368"/>
    <lineage>
        <taxon>Bacteria</taxon>
        <taxon>Bacillati</taxon>
        <taxon>Chloroflexota</taxon>
        <taxon>Ktedonobacteria</taxon>
        <taxon>Ktedonobacterales</taxon>
        <taxon>Dictyobacteraceae</taxon>
        <taxon>Dictyobacter</taxon>
    </lineage>
</organism>
<dbReference type="RefSeq" id="WP_201366781.1">
    <property type="nucleotide sequence ID" value="NZ_BNJJ01000033.1"/>
</dbReference>